<keyword evidence="3" id="KW-0378">Hydrolase</keyword>
<accession>A0A939QL61</accession>
<keyword evidence="1" id="KW-0472">Membrane</keyword>
<keyword evidence="1" id="KW-1133">Transmembrane helix</keyword>
<dbReference type="SUPFAM" id="SSF53474">
    <property type="entry name" value="alpha/beta-Hydrolases"/>
    <property type="match status" value="1"/>
</dbReference>
<dbReference type="RefSeq" id="WP_208500961.1">
    <property type="nucleotide sequence ID" value="NZ_JAGFOA010000002.1"/>
</dbReference>
<evidence type="ECO:0000256" key="1">
    <source>
        <dbReference type="SAM" id="Phobius"/>
    </source>
</evidence>
<dbReference type="Pfam" id="PF12695">
    <property type="entry name" value="Abhydrolase_5"/>
    <property type="match status" value="1"/>
</dbReference>
<proteinExistence type="predicted"/>
<dbReference type="AlphaFoldDB" id="A0A939QL61"/>
<sequence length="246" mass="25624">MTTQRARRILKWTLGILGGLIVAAIAGILIWSQVGVMPAEAGPLAAVQDDPAITAHDTSAGIVLEPADGSGDAGLVFIPGAKVDPWAYASKLSELVAEEHLTVVISRPWLNLAFFDPRPLADFTSLAPDVETWVVGGHSLGGVRSCQLARDADGLILFGSYCANDLSASGLPVLSISGANDGLSTPEKIAAARHLLPEDAELVEIEGANHASFGDYGPQPGDGPVTISDEDMAAELTSLVGEFFDR</sequence>
<dbReference type="Proteomes" id="UP000680132">
    <property type="component" value="Unassembled WGS sequence"/>
</dbReference>
<protein>
    <submittedName>
        <fullName evidence="3">Alpha/beta hydrolase</fullName>
    </submittedName>
</protein>
<feature type="transmembrane region" description="Helical" evidence="1">
    <location>
        <begin position="12"/>
        <end position="31"/>
    </location>
</feature>
<dbReference type="InterPro" id="IPR029058">
    <property type="entry name" value="AB_hydrolase_fold"/>
</dbReference>
<keyword evidence="1" id="KW-0812">Transmembrane</keyword>
<comment type="caution">
    <text evidence="3">The sequence shown here is derived from an EMBL/GenBank/DDBJ whole genome shotgun (WGS) entry which is preliminary data.</text>
</comment>
<name>A0A939QL61_9MICO</name>
<dbReference type="EMBL" id="JAGFOA010000002">
    <property type="protein sequence ID" value="MBO3662800.1"/>
    <property type="molecule type" value="Genomic_DNA"/>
</dbReference>
<dbReference type="Gene3D" id="3.40.50.1820">
    <property type="entry name" value="alpha/beta hydrolase"/>
    <property type="match status" value="1"/>
</dbReference>
<reference evidence="3" key="1">
    <citation type="submission" date="2021-03" db="EMBL/GenBank/DDBJ databases">
        <title>Microbacterium sp. nov., a novel actinobacterium isolated from cow dung.</title>
        <authorList>
            <person name="Zhang L."/>
        </authorList>
    </citation>
    <scope>NUCLEOTIDE SEQUENCE</scope>
    <source>
        <strain evidence="3">NEAU-LLB</strain>
    </source>
</reference>
<gene>
    <name evidence="3" type="ORF">J5V96_04645</name>
</gene>
<evidence type="ECO:0000259" key="2">
    <source>
        <dbReference type="Pfam" id="PF12695"/>
    </source>
</evidence>
<evidence type="ECO:0000313" key="4">
    <source>
        <dbReference type="Proteomes" id="UP000680132"/>
    </source>
</evidence>
<feature type="domain" description="Alpha/beta hydrolase fold-5" evidence="2">
    <location>
        <begin position="75"/>
        <end position="231"/>
    </location>
</feature>
<dbReference type="GO" id="GO:0016787">
    <property type="term" value="F:hydrolase activity"/>
    <property type="evidence" value="ECO:0007669"/>
    <property type="project" value="UniProtKB-KW"/>
</dbReference>
<organism evidence="3 4">
    <name type="scientific">Microbacterium stercoris</name>
    <dbReference type="NCBI Taxonomy" id="2820289"/>
    <lineage>
        <taxon>Bacteria</taxon>
        <taxon>Bacillati</taxon>
        <taxon>Actinomycetota</taxon>
        <taxon>Actinomycetes</taxon>
        <taxon>Micrococcales</taxon>
        <taxon>Microbacteriaceae</taxon>
        <taxon>Microbacterium</taxon>
    </lineage>
</organism>
<dbReference type="InterPro" id="IPR029059">
    <property type="entry name" value="AB_hydrolase_5"/>
</dbReference>
<keyword evidence="4" id="KW-1185">Reference proteome</keyword>
<evidence type="ECO:0000313" key="3">
    <source>
        <dbReference type="EMBL" id="MBO3662800.1"/>
    </source>
</evidence>